<protein>
    <submittedName>
        <fullName evidence="3">Uncharacterized protein</fullName>
    </submittedName>
</protein>
<feature type="coiled-coil region" evidence="1">
    <location>
        <begin position="100"/>
        <end position="127"/>
    </location>
</feature>
<dbReference type="RefSeq" id="WP_332867297.1">
    <property type="nucleotide sequence ID" value="NZ_JBAFSM010000061.1"/>
</dbReference>
<evidence type="ECO:0000313" key="3">
    <source>
        <dbReference type="EMBL" id="MEG3439819.1"/>
    </source>
</evidence>
<evidence type="ECO:0000256" key="2">
    <source>
        <dbReference type="SAM" id="MobiDB-lite"/>
    </source>
</evidence>
<comment type="caution">
    <text evidence="3">The sequence shown here is derived from an EMBL/GenBank/DDBJ whole genome shotgun (WGS) entry which is preliminary data.</text>
</comment>
<feature type="compositionally biased region" description="Polar residues" evidence="2">
    <location>
        <begin position="65"/>
        <end position="90"/>
    </location>
</feature>
<evidence type="ECO:0000313" key="4">
    <source>
        <dbReference type="Proteomes" id="UP001328733"/>
    </source>
</evidence>
<organism evidence="3 4">
    <name type="scientific">Pannus brasiliensis CCIBt3594</name>
    <dbReference type="NCBI Taxonomy" id="1427578"/>
    <lineage>
        <taxon>Bacteria</taxon>
        <taxon>Bacillati</taxon>
        <taxon>Cyanobacteriota</taxon>
        <taxon>Cyanophyceae</taxon>
        <taxon>Oscillatoriophycideae</taxon>
        <taxon>Chroococcales</taxon>
        <taxon>Microcystaceae</taxon>
        <taxon>Pannus</taxon>
    </lineage>
</organism>
<name>A0AAW9QX43_9CHRO</name>
<dbReference type="EMBL" id="JBAFSM010000061">
    <property type="protein sequence ID" value="MEG3439819.1"/>
    <property type="molecule type" value="Genomic_DNA"/>
</dbReference>
<accession>A0AAW9QX43</accession>
<proteinExistence type="predicted"/>
<reference evidence="3 4" key="1">
    <citation type="submission" date="2024-01" db="EMBL/GenBank/DDBJ databases">
        <title>Genomic insights into the taxonomy and metabolism of the cyanobacterium Pannus brasiliensis CCIBt3594.</title>
        <authorList>
            <person name="Machado M."/>
            <person name="Botero N.B."/>
            <person name="Andreote A.P.D."/>
            <person name="Feitosa A.M.T."/>
            <person name="Popin R."/>
            <person name="Sivonen K."/>
            <person name="Fiore M.F."/>
        </authorList>
    </citation>
    <scope>NUCLEOTIDE SEQUENCE [LARGE SCALE GENOMIC DNA]</scope>
    <source>
        <strain evidence="3 4">CCIBt3594</strain>
    </source>
</reference>
<gene>
    <name evidence="3" type="ORF">V0288_22010</name>
</gene>
<dbReference type="AlphaFoldDB" id="A0AAW9QX43"/>
<evidence type="ECO:0000256" key="1">
    <source>
        <dbReference type="SAM" id="Coils"/>
    </source>
</evidence>
<dbReference type="Proteomes" id="UP001328733">
    <property type="component" value="Unassembled WGS sequence"/>
</dbReference>
<keyword evidence="4" id="KW-1185">Reference proteome</keyword>
<feature type="region of interest" description="Disordered" evidence="2">
    <location>
        <begin position="58"/>
        <end position="93"/>
    </location>
</feature>
<keyword evidence="1" id="KW-0175">Coiled coil</keyword>
<sequence length="133" mass="14775">MTIRPRFIPRSIFLSLVAFLLSLAIAAVLIRGNPVNAQSDSAVRSELTSLRDRVDRLESEVRGVSSRQNYPSSRSPGVPQQRSGVGTVNGQLVGRSDPMFERLSTLVIELKEQVNQLEKRVKTLETETAGRNR</sequence>